<protein>
    <recommendedName>
        <fullName evidence="2">chorismate mutase</fullName>
        <ecNumber evidence="2">5.4.99.5</ecNumber>
    </recommendedName>
</protein>
<dbReference type="InterPro" id="IPR008238">
    <property type="entry name" value="Chorismate_mutase_AroQ_euk"/>
</dbReference>
<dbReference type="PANTHER" id="PTHR21145:SF12">
    <property type="entry name" value="CHORISMATE MUTASE"/>
    <property type="match status" value="1"/>
</dbReference>
<dbReference type="SUPFAM" id="SSF48600">
    <property type="entry name" value="Chorismate mutase II"/>
    <property type="match status" value="1"/>
</dbReference>
<dbReference type="GO" id="GO:0005737">
    <property type="term" value="C:cytoplasm"/>
    <property type="evidence" value="ECO:0007669"/>
    <property type="project" value="UniProtKB-SubCell"/>
</dbReference>
<comment type="catalytic activity">
    <reaction evidence="6">
        <text>chorismate = prephenate</text>
        <dbReference type="Rhea" id="RHEA:13897"/>
        <dbReference type="ChEBI" id="CHEBI:29748"/>
        <dbReference type="ChEBI" id="CHEBI:29934"/>
        <dbReference type="EC" id="5.4.99.5"/>
    </reaction>
    <physiologicalReaction direction="left-to-right" evidence="6">
        <dbReference type="Rhea" id="RHEA:13898"/>
    </physiologicalReaction>
</comment>
<dbReference type="GO" id="GO:0009094">
    <property type="term" value="P:L-phenylalanine biosynthetic process"/>
    <property type="evidence" value="ECO:0007669"/>
    <property type="project" value="UniProtKB-KW"/>
</dbReference>
<evidence type="ECO:0000256" key="6">
    <source>
        <dbReference type="ARBA" id="ARBA00023979"/>
    </source>
</evidence>
<dbReference type="InterPro" id="IPR036263">
    <property type="entry name" value="Chorismate_II_sf"/>
</dbReference>
<evidence type="ECO:0000256" key="4">
    <source>
        <dbReference type="ARBA" id="ARBA00023222"/>
    </source>
</evidence>
<evidence type="ECO:0000313" key="9">
    <source>
        <dbReference type="Proteomes" id="UP001151582"/>
    </source>
</evidence>
<keyword evidence="5 8" id="KW-0413">Isomerase</keyword>
<feature type="non-terminal residue" evidence="8">
    <location>
        <position position="1"/>
    </location>
</feature>
<comment type="subcellular location">
    <subcellularLocation>
        <location evidence="1">Cytoplasm</location>
    </subcellularLocation>
</comment>
<comment type="caution">
    <text evidence="8">The sequence shown here is derived from an EMBL/GenBank/DDBJ whole genome shotgun (WGS) entry which is preliminary data.</text>
</comment>
<evidence type="ECO:0000256" key="7">
    <source>
        <dbReference type="SAM" id="MobiDB-lite"/>
    </source>
</evidence>
<dbReference type="InterPro" id="IPR037039">
    <property type="entry name" value="CM_AroQ_sf_eucaryotic"/>
</dbReference>
<dbReference type="AlphaFoldDB" id="A0A9W8AWB6"/>
<keyword evidence="9" id="KW-1185">Reference proteome</keyword>
<evidence type="ECO:0000256" key="5">
    <source>
        <dbReference type="ARBA" id="ARBA00023235"/>
    </source>
</evidence>
<keyword evidence="3" id="KW-0963">Cytoplasm</keyword>
<sequence>RLRRKALIYGQDVDEVTSSAANNGHKASQDDACLPTSPSNGTSTAALKINTDVVVDLYQDYVIPLTKEVEVDYLLKRLD</sequence>
<evidence type="ECO:0000313" key="8">
    <source>
        <dbReference type="EMBL" id="KAJ1971269.1"/>
    </source>
</evidence>
<dbReference type="PANTHER" id="PTHR21145">
    <property type="entry name" value="CHORISMATE MUTASE"/>
    <property type="match status" value="1"/>
</dbReference>
<dbReference type="OrthoDB" id="191918at2759"/>
<proteinExistence type="predicted"/>
<evidence type="ECO:0000256" key="2">
    <source>
        <dbReference type="ARBA" id="ARBA00012404"/>
    </source>
</evidence>
<keyword evidence="4" id="KW-0057">Aromatic amino acid biosynthesis</keyword>
<organism evidence="8 9">
    <name type="scientific">Dimargaris verticillata</name>
    <dbReference type="NCBI Taxonomy" id="2761393"/>
    <lineage>
        <taxon>Eukaryota</taxon>
        <taxon>Fungi</taxon>
        <taxon>Fungi incertae sedis</taxon>
        <taxon>Zoopagomycota</taxon>
        <taxon>Kickxellomycotina</taxon>
        <taxon>Dimargaritomycetes</taxon>
        <taxon>Dimargaritales</taxon>
        <taxon>Dimargaritaceae</taxon>
        <taxon>Dimargaris</taxon>
    </lineage>
</organism>
<feature type="region of interest" description="Disordered" evidence="7">
    <location>
        <begin position="18"/>
        <end position="41"/>
    </location>
</feature>
<dbReference type="EMBL" id="JANBQB010001441">
    <property type="protein sequence ID" value="KAJ1971269.1"/>
    <property type="molecule type" value="Genomic_DNA"/>
</dbReference>
<dbReference type="Proteomes" id="UP001151582">
    <property type="component" value="Unassembled WGS sequence"/>
</dbReference>
<accession>A0A9W8AWB6</accession>
<dbReference type="GO" id="GO:0004106">
    <property type="term" value="F:chorismate mutase activity"/>
    <property type="evidence" value="ECO:0007669"/>
    <property type="project" value="UniProtKB-EC"/>
</dbReference>
<dbReference type="GO" id="GO:0046417">
    <property type="term" value="P:chorismate metabolic process"/>
    <property type="evidence" value="ECO:0007669"/>
    <property type="project" value="InterPro"/>
</dbReference>
<name>A0A9W8AWB6_9FUNG</name>
<keyword evidence="4" id="KW-0584">Phenylalanine biosynthesis</keyword>
<dbReference type="Gene3D" id="1.10.590.10">
    <property type="entry name" value="Chorismate mutase, AroQ class superfamily, eukaryotic"/>
    <property type="match status" value="1"/>
</dbReference>
<reference evidence="8" key="1">
    <citation type="submission" date="2022-07" db="EMBL/GenBank/DDBJ databases">
        <title>Phylogenomic reconstructions and comparative analyses of Kickxellomycotina fungi.</title>
        <authorList>
            <person name="Reynolds N.K."/>
            <person name="Stajich J.E."/>
            <person name="Barry K."/>
            <person name="Grigoriev I.V."/>
            <person name="Crous P."/>
            <person name="Smith M.E."/>
        </authorList>
    </citation>
    <scope>NUCLEOTIDE SEQUENCE</scope>
    <source>
        <strain evidence="8">RSA 567</strain>
    </source>
</reference>
<gene>
    <name evidence="8" type="primary">ARO7_1</name>
    <name evidence="8" type="ORF">H4R34_005796</name>
</gene>
<keyword evidence="4" id="KW-0028">Amino-acid biosynthesis</keyword>
<evidence type="ECO:0000256" key="1">
    <source>
        <dbReference type="ARBA" id="ARBA00004496"/>
    </source>
</evidence>
<dbReference type="EC" id="5.4.99.5" evidence="2"/>
<evidence type="ECO:0000256" key="3">
    <source>
        <dbReference type="ARBA" id="ARBA00022490"/>
    </source>
</evidence>